<dbReference type="Proteomes" id="UP001250214">
    <property type="component" value="Unassembled WGS sequence"/>
</dbReference>
<dbReference type="RefSeq" id="WP_310910536.1">
    <property type="nucleotide sequence ID" value="NZ_JAVLVT010000001.1"/>
</dbReference>
<proteinExistence type="predicted"/>
<dbReference type="EMBL" id="JAVLVT010000001">
    <property type="protein sequence ID" value="MDS1269020.1"/>
    <property type="molecule type" value="Genomic_DNA"/>
</dbReference>
<evidence type="ECO:0000256" key="1">
    <source>
        <dbReference type="SAM" id="MobiDB-lite"/>
    </source>
</evidence>
<feature type="compositionally biased region" description="Basic and acidic residues" evidence="1">
    <location>
        <begin position="1"/>
        <end position="11"/>
    </location>
</feature>
<sequence length="158" mass="17677">MPDRLDHLDHPRHTRRGAGVAKATRELRGRVPLPEGEAEVYEGFEDLSELTIPENAEDVEVTADHGWANLPLYRASFTTDADGVEEFCSGENIGVYDMNRSPDEEERERFEITEDTVDGMVLCTGAGIEHRTEREIIVVWPEEDVASVYAIVGELPHG</sequence>
<comment type="caution">
    <text evidence="2">The sequence shown here is derived from an EMBL/GenBank/DDBJ whole genome shotgun (WGS) entry which is preliminary data.</text>
</comment>
<gene>
    <name evidence="2" type="ORF">RIF23_01785</name>
</gene>
<feature type="region of interest" description="Disordered" evidence="1">
    <location>
        <begin position="1"/>
        <end position="22"/>
    </location>
</feature>
<name>A0ABU2H137_9ACTN</name>
<accession>A0ABU2H137</accession>
<protein>
    <submittedName>
        <fullName evidence="2">Uncharacterized protein</fullName>
    </submittedName>
</protein>
<evidence type="ECO:0000313" key="2">
    <source>
        <dbReference type="EMBL" id="MDS1269020.1"/>
    </source>
</evidence>
<keyword evidence="3" id="KW-1185">Reference proteome</keyword>
<organism evidence="2 3">
    <name type="scientific">Lipingzhangella rawalii</name>
    <dbReference type="NCBI Taxonomy" id="2055835"/>
    <lineage>
        <taxon>Bacteria</taxon>
        <taxon>Bacillati</taxon>
        <taxon>Actinomycetota</taxon>
        <taxon>Actinomycetes</taxon>
        <taxon>Streptosporangiales</taxon>
        <taxon>Nocardiopsidaceae</taxon>
        <taxon>Lipingzhangella</taxon>
    </lineage>
</organism>
<evidence type="ECO:0000313" key="3">
    <source>
        <dbReference type="Proteomes" id="UP001250214"/>
    </source>
</evidence>
<reference evidence="3" key="1">
    <citation type="submission" date="2023-07" db="EMBL/GenBank/DDBJ databases">
        <title>Novel species in the genus Lipingzhangella isolated from Sambhar Salt Lake.</title>
        <authorList>
            <person name="Jiya N."/>
            <person name="Kajale S."/>
            <person name="Sharma A."/>
        </authorList>
    </citation>
    <scope>NUCLEOTIDE SEQUENCE [LARGE SCALE GENOMIC DNA]</scope>
    <source>
        <strain evidence="3">LS1_29</strain>
    </source>
</reference>